<accession>A0A8B3ECU0</accession>
<dbReference type="RefSeq" id="WP_096071964.1">
    <property type="nucleotide sequence ID" value="NZ_OV766764.1"/>
</dbReference>
<dbReference type="EMBL" id="QOUW02000030">
    <property type="protein sequence ID" value="RIW13464.1"/>
    <property type="molecule type" value="Genomic_DNA"/>
</dbReference>
<reference evidence="2 3" key="1">
    <citation type="submission" date="2018-08" db="EMBL/GenBank/DDBJ databases">
        <title>Vibrio harveyi strains pathogenic to white snook Centropomus viridis Lockington (1877) and potential probiotic bacteria.</title>
        <authorList>
            <person name="Soto-Rodriguez S."/>
            <person name="Gomez-Gil B."/>
            <person name="Lozano-Olvera R."/>
        </authorList>
    </citation>
    <scope>NUCLEOTIDE SEQUENCE [LARGE SCALE GENOMIC DNA]</scope>
    <source>
        <strain evidence="2 3">CAIM 1508</strain>
    </source>
</reference>
<keyword evidence="1" id="KW-0732">Signal</keyword>
<gene>
    <name evidence="2" type="primary">traN</name>
    <name evidence="2" type="ORF">DS957_010890</name>
</gene>
<feature type="signal peptide" evidence="1">
    <location>
        <begin position="1"/>
        <end position="20"/>
    </location>
</feature>
<name>A0A8B3ECU0_VIBHA</name>
<dbReference type="Proteomes" id="UP000253437">
    <property type="component" value="Unassembled WGS sequence"/>
</dbReference>
<sequence length="577" mass="63803">MRLYPWAALMLSLFSASALTSEQQTFTDAASWAKQTANQALKPSSLPLNIDDYCKDAACKREIRNPKESRLSDSDINSQKNLAFAKDETAQAIQNNFNKGKPDIKNDPAMRFALLGQENAFEVTHGISNAYVDCDAGTQCLIENHTRICTSPTNNNVPCYSTPVAQVEIGITHYQCQDGWTLKGMTCHNVETQCRFDKSNRTTDSTRFHNCYSSSGYTTTYYWDGKQVYPKDGYYKGDYKYATNYNSCGIATTSLYEICGPVPIEKPAALKCDAGYTLSGAQCIKNTFSWKTDCSLLKDCKKTNQVCIEGPQTRIINGIPTYLDCWKYQVNHLCELADSCASLPKDCKEQSRSCSLKQNGVCVEEEIKKSCPEKSCRATQMQCGEQSFCLDGDCYGEEPKLNGNFDKSVAALAGLAEAVKDVGDPPKIFTGKPMKCDKKLAGFNDCCKDSGWGQSLGAKCSESEEALGKAKEKGLTLYVGQYCAKKVLRVCTRKKRSYCVYDNKLAKIIQEQGAIQQLGKGLGSAKNPTCAAITPEELGQINFKHIDFTEFYPEMHANTNLPNFDEIKKRLQSAAGG</sequence>
<feature type="chain" id="PRO_5032775223" evidence="1">
    <location>
        <begin position="21"/>
        <end position="577"/>
    </location>
</feature>
<proteinExistence type="predicted"/>
<evidence type="ECO:0000313" key="2">
    <source>
        <dbReference type="EMBL" id="RIW13464.1"/>
    </source>
</evidence>
<dbReference type="NCBIfam" id="NF009017">
    <property type="entry name" value="PRK12355.3-3"/>
    <property type="match status" value="1"/>
</dbReference>
<dbReference type="NCBIfam" id="TIGR02750">
    <property type="entry name" value="TraN_Ftype"/>
    <property type="match status" value="1"/>
</dbReference>
<organism evidence="2 3">
    <name type="scientific">Vibrio harveyi</name>
    <name type="common">Beneckea harveyi</name>
    <dbReference type="NCBI Taxonomy" id="669"/>
    <lineage>
        <taxon>Bacteria</taxon>
        <taxon>Pseudomonadati</taxon>
        <taxon>Pseudomonadota</taxon>
        <taxon>Gammaproteobacteria</taxon>
        <taxon>Vibrionales</taxon>
        <taxon>Vibrionaceae</taxon>
        <taxon>Vibrio</taxon>
    </lineage>
</organism>
<dbReference type="InterPro" id="IPR014121">
    <property type="entry name" value="TraN_Ftype"/>
</dbReference>
<comment type="caution">
    <text evidence="2">The sequence shown here is derived from an EMBL/GenBank/DDBJ whole genome shotgun (WGS) entry which is preliminary data.</text>
</comment>
<evidence type="ECO:0000313" key="3">
    <source>
        <dbReference type="Proteomes" id="UP000253437"/>
    </source>
</evidence>
<dbReference type="AlphaFoldDB" id="A0A8B3ECU0"/>
<dbReference type="Pfam" id="PF06986">
    <property type="entry name" value="F_T4SS_TraN"/>
    <property type="match status" value="1"/>
</dbReference>
<protein>
    <submittedName>
        <fullName evidence="2">Type-F conjugative transfer system mating-pair stabilization protein TraN</fullName>
    </submittedName>
</protein>
<evidence type="ECO:0000256" key="1">
    <source>
        <dbReference type="SAM" id="SignalP"/>
    </source>
</evidence>